<keyword evidence="5" id="KW-1185">Reference proteome</keyword>
<evidence type="ECO:0000313" key="3">
    <source>
        <dbReference type="EMBL" id="OCA68322.1"/>
    </source>
</evidence>
<dbReference type="OrthoDB" id="1263058at2"/>
<dbReference type="EMBL" id="JAZGJU010000031">
    <property type="protein sequence ID" value="MEE6128669.1"/>
    <property type="molecule type" value="Genomic_DNA"/>
</dbReference>
<reference evidence="4" key="2">
    <citation type="submission" date="2016-07" db="EMBL/GenBank/DDBJ databases">
        <authorList>
            <person name="Florea S."/>
            <person name="Webb J.S."/>
            <person name="Jaromczyk J."/>
            <person name="Schardl C.L."/>
        </authorList>
    </citation>
    <scope>NUCLEOTIDE SEQUENCE [LARGE SCALE GENOMIC DNA]</scope>
    <source>
        <strain evidence="4">CC-VM-7</strain>
    </source>
</reference>
<feature type="transmembrane region" description="Helical" evidence="1">
    <location>
        <begin position="76"/>
        <end position="94"/>
    </location>
</feature>
<dbReference type="RefSeq" id="WP_065401066.1">
    <property type="nucleotide sequence ID" value="NZ_CP033811.1"/>
</dbReference>
<dbReference type="Proteomes" id="UP001350005">
    <property type="component" value="Unassembled WGS sequence"/>
</dbReference>
<protein>
    <submittedName>
        <fullName evidence="3">Uncharacterized protein</fullName>
    </submittedName>
</protein>
<reference evidence="3" key="1">
    <citation type="submission" date="2016-07" db="EMBL/GenBank/DDBJ databases">
        <authorList>
            <person name="Jeong J.-J."/>
            <person name="Kim D.W."/>
            <person name="Sang M.K."/>
            <person name="Choi I.-G."/>
            <person name="Kim K.D."/>
        </authorList>
    </citation>
    <scope>NUCLEOTIDE SEQUENCE</scope>
    <source>
        <strain evidence="3">CC-VM-7</strain>
    </source>
</reference>
<comment type="caution">
    <text evidence="3">The sequence shown here is derived from an EMBL/GenBank/DDBJ whole genome shotgun (WGS) entry which is preliminary data.</text>
</comment>
<feature type="transmembrane region" description="Helical" evidence="1">
    <location>
        <begin position="42"/>
        <end position="64"/>
    </location>
</feature>
<accession>A0A1B8Z9Q6</accession>
<evidence type="ECO:0000313" key="4">
    <source>
        <dbReference type="Proteomes" id="UP000093432"/>
    </source>
</evidence>
<evidence type="ECO:0000256" key="1">
    <source>
        <dbReference type="SAM" id="Phobius"/>
    </source>
</evidence>
<dbReference type="AlphaFoldDB" id="A0A1B8Z9Q6"/>
<evidence type="ECO:0000313" key="2">
    <source>
        <dbReference type="EMBL" id="MEE6128669.1"/>
    </source>
</evidence>
<name>A0A1B8Z9Q6_9FLAO</name>
<reference evidence="2 5" key="3">
    <citation type="submission" date="2024-01" db="EMBL/GenBank/DDBJ databases">
        <title>Whole genome of Chryseobacterium arthrosphaerae NNCa 2741.</title>
        <authorList>
            <person name="Boriskina E.V."/>
            <person name="Gordinskaya N.A."/>
            <person name="Kropotov V.S."/>
            <person name="Alekseeva A.E."/>
            <person name="Makhova M.A."/>
            <person name="Kryazhev D.V."/>
            <person name="Shkurkina I.S."/>
        </authorList>
    </citation>
    <scope>NUCLEOTIDE SEQUENCE [LARGE SCALE GENOMIC DNA]</scope>
    <source>
        <strain evidence="2 5">NNCa 2741</strain>
    </source>
</reference>
<dbReference type="EMBL" id="MAYG01000032">
    <property type="protein sequence ID" value="OCA68322.1"/>
    <property type="molecule type" value="Genomic_DNA"/>
</dbReference>
<proteinExistence type="predicted"/>
<feature type="transmembrane region" description="Helical" evidence="1">
    <location>
        <begin position="12"/>
        <end position="30"/>
    </location>
</feature>
<gene>
    <name evidence="3" type="ORF">BBI00_22280</name>
    <name evidence="2" type="ORF">V2E39_14830</name>
</gene>
<keyword evidence="1" id="KW-0472">Membrane</keyword>
<dbReference type="STRING" id="651561.BBI00_22280"/>
<dbReference type="KEGG" id="carh:EGY05_00625"/>
<evidence type="ECO:0000313" key="5">
    <source>
        <dbReference type="Proteomes" id="UP001350005"/>
    </source>
</evidence>
<sequence>MDKIKFSPLGKRTFLISFLAGTFLWILFLITQSDFLVMIGFYYVLTAIIVNVIILLQELIIFITNVSEEKASGNSVVLLLANIPIALVYLFIILN</sequence>
<dbReference type="Proteomes" id="UP000093432">
    <property type="component" value="Unassembled WGS sequence"/>
</dbReference>
<keyword evidence="1" id="KW-0812">Transmembrane</keyword>
<organism evidence="3 4">
    <name type="scientific">Chryseobacterium arthrosphaerae</name>
    <dbReference type="NCBI Taxonomy" id="651561"/>
    <lineage>
        <taxon>Bacteria</taxon>
        <taxon>Pseudomonadati</taxon>
        <taxon>Bacteroidota</taxon>
        <taxon>Flavobacteriia</taxon>
        <taxon>Flavobacteriales</taxon>
        <taxon>Weeksellaceae</taxon>
        <taxon>Chryseobacterium group</taxon>
        <taxon>Chryseobacterium</taxon>
    </lineage>
</organism>
<keyword evidence="1" id="KW-1133">Transmembrane helix</keyword>